<feature type="compositionally biased region" description="Basic and acidic residues" evidence="3">
    <location>
        <begin position="708"/>
        <end position="721"/>
    </location>
</feature>
<feature type="compositionally biased region" description="Polar residues" evidence="3">
    <location>
        <begin position="212"/>
        <end position="222"/>
    </location>
</feature>
<feature type="compositionally biased region" description="Low complexity" evidence="3">
    <location>
        <begin position="172"/>
        <end position="190"/>
    </location>
</feature>
<dbReference type="OrthoDB" id="3367at2759"/>
<reference evidence="4" key="1">
    <citation type="submission" date="2017-08" db="EMBL/GenBank/DDBJ databases">
        <authorList>
            <person name="Cuomo C."/>
            <person name="Billmyre B."/>
            <person name="Heitman J."/>
        </authorList>
    </citation>
    <scope>NUCLEOTIDE SEQUENCE</scope>
    <source>
        <strain evidence="4">CBS 12478</strain>
    </source>
</reference>
<feature type="compositionally biased region" description="Gly residues" evidence="3">
    <location>
        <begin position="698"/>
        <end position="707"/>
    </location>
</feature>
<dbReference type="InterPro" id="IPR024977">
    <property type="entry name" value="Apc4-like_WD40_dom"/>
</dbReference>
<evidence type="ECO:0000256" key="2">
    <source>
        <dbReference type="ARBA" id="ARBA00022737"/>
    </source>
</evidence>
<dbReference type="Pfam" id="PF12894">
    <property type="entry name" value="ANAPC4_WD40"/>
    <property type="match status" value="1"/>
</dbReference>
<evidence type="ECO:0000256" key="3">
    <source>
        <dbReference type="SAM" id="MobiDB-lite"/>
    </source>
</evidence>
<organism evidence="4 5">
    <name type="scientific">Kwoniella shandongensis</name>
    <dbReference type="NCBI Taxonomy" id="1734106"/>
    <lineage>
        <taxon>Eukaryota</taxon>
        <taxon>Fungi</taxon>
        <taxon>Dikarya</taxon>
        <taxon>Basidiomycota</taxon>
        <taxon>Agaricomycotina</taxon>
        <taxon>Tremellomycetes</taxon>
        <taxon>Tremellales</taxon>
        <taxon>Cryptococcaceae</taxon>
        <taxon>Kwoniella</taxon>
    </lineage>
</organism>
<feature type="region of interest" description="Disordered" evidence="3">
    <location>
        <begin position="141"/>
        <end position="232"/>
    </location>
</feature>
<sequence>MELYIPPPSFFPRMLPPKPVVPAVPIVPLPDLPEVLHAPEGAYHLNPDLLPFIGNPAHPTALDVQKQNAASNAFLGGAAGFMAPPGGPGQAVPTGATAMSFGSTIVNGQSQPAWPVKMSFVNVWFAPKAVGGERGGFGNLLGGGKGNSGARGGDGSGGPDYSQPPPMTGYEPSISSDSSSPPLSDVFSPPMEFPMSPVPQQGGSKRMPFGKGQNSNNSNTNALPRPKNNLRSSNSTFVTRLQALDNLPKVLAEKARSGTGEFIRWGFWNLGRTFAWGEEGGKVKEPLARVTFSQISTCHAVSTYTVSPERVDIIVGFASGDLVWLDFVLGKYTRLNKSGVLNNTAVLGVHFDPRQPHHFIAHFADSTILRFNLFAEDPANLSTAQVKPWETYLKDEQARLSASTSRVAINSSTAGSTKNGSSEAGDSEISDELIRWKNEDWALLSPENARSKDKVTSIWAGKNPIAAVKIGKSKVNSMTYSPDGRFLAVVSEDGCLRLVDVAEEQVTDTFAGYFGSLTCIAWSPDSRFVAVGGQDDLITIFSPRESRIVARCQGHSAFVTCISFDQSRGESRAYRFASVGEDGKLILWDFSAAALQRPRHHHSNSSHHRINGAGSTLSLPGHSRSHLPLDGKTSNFHPAPPRSEVALLQPVMARIVEGTIITGVYMLPHAVITMSRAAVCKIWQKPPKSGNTHRPKGAGNGGGAGGREGGRERRERERDRE</sequence>
<dbReference type="InterPro" id="IPR051362">
    <property type="entry name" value="WD_repeat_creC_regulators"/>
</dbReference>
<evidence type="ECO:0000313" key="4">
    <source>
        <dbReference type="EMBL" id="WWD18757.1"/>
    </source>
</evidence>
<dbReference type="Proteomes" id="UP000322225">
    <property type="component" value="Chromosome 5"/>
</dbReference>
<dbReference type="GO" id="GO:0005634">
    <property type="term" value="C:nucleus"/>
    <property type="evidence" value="ECO:0007669"/>
    <property type="project" value="TreeGrafter"/>
</dbReference>
<dbReference type="GO" id="GO:0045013">
    <property type="term" value="P:carbon catabolite repression of transcription"/>
    <property type="evidence" value="ECO:0007669"/>
    <property type="project" value="TreeGrafter"/>
</dbReference>
<dbReference type="AlphaFoldDB" id="A0A5M6CEM8"/>
<dbReference type="GO" id="GO:0051286">
    <property type="term" value="C:cell tip"/>
    <property type="evidence" value="ECO:0007669"/>
    <property type="project" value="TreeGrafter"/>
</dbReference>
<dbReference type="SMART" id="SM00320">
    <property type="entry name" value="WD40"/>
    <property type="match status" value="3"/>
</dbReference>
<keyword evidence="5" id="KW-1185">Reference proteome</keyword>
<keyword evidence="1" id="KW-0853">WD repeat</keyword>
<dbReference type="KEGG" id="ksn:43585703"/>
<dbReference type="PANTHER" id="PTHR14107:SF16">
    <property type="entry name" value="AT02583P"/>
    <property type="match status" value="1"/>
</dbReference>
<feature type="region of interest" description="Disordered" evidence="3">
    <location>
        <begin position="685"/>
        <end position="721"/>
    </location>
</feature>
<name>A0A5M6CEM8_9TREE</name>
<proteinExistence type="predicted"/>
<protein>
    <submittedName>
        <fullName evidence="4">Uncharacterized protein</fullName>
    </submittedName>
</protein>
<evidence type="ECO:0000256" key="1">
    <source>
        <dbReference type="ARBA" id="ARBA00022574"/>
    </source>
</evidence>
<dbReference type="Pfam" id="PF00400">
    <property type="entry name" value="WD40"/>
    <property type="match status" value="1"/>
</dbReference>
<feature type="compositionally biased region" description="Basic residues" evidence="3">
    <location>
        <begin position="599"/>
        <end position="610"/>
    </location>
</feature>
<dbReference type="GO" id="GO:0032153">
    <property type="term" value="C:cell division site"/>
    <property type="evidence" value="ECO:0007669"/>
    <property type="project" value="TreeGrafter"/>
</dbReference>
<dbReference type="PROSITE" id="PS50082">
    <property type="entry name" value="WD_REPEATS_2"/>
    <property type="match status" value="2"/>
</dbReference>
<dbReference type="EMBL" id="CP144055">
    <property type="protein sequence ID" value="WWD18757.1"/>
    <property type="molecule type" value="Genomic_DNA"/>
</dbReference>
<feature type="compositionally biased region" description="Gly residues" evidence="3">
    <location>
        <begin position="141"/>
        <end position="158"/>
    </location>
</feature>
<feature type="region of interest" description="Disordered" evidence="3">
    <location>
        <begin position="599"/>
        <end position="641"/>
    </location>
</feature>
<accession>A0A5M6CEM8</accession>
<reference evidence="4" key="2">
    <citation type="submission" date="2024-01" db="EMBL/GenBank/DDBJ databases">
        <title>Comparative genomics of Cryptococcus and Kwoniella reveals pathogenesis evolution and contrasting modes of karyotype evolution via chromosome fusion or intercentromeric recombination.</title>
        <authorList>
            <person name="Coelho M.A."/>
            <person name="David-Palma M."/>
            <person name="Shea T."/>
            <person name="Bowers K."/>
            <person name="McGinley-Smith S."/>
            <person name="Mohammad A.W."/>
            <person name="Gnirke A."/>
            <person name="Yurkov A.M."/>
            <person name="Nowrousian M."/>
            <person name="Sun S."/>
            <person name="Cuomo C.A."/>
            <person name="Heitman J."/>
        </authorList>
    </citation>
    <scope>NUCLEOTIDE SEQUENCE</scope>
    <source>
        <strain evidence="4">CBS 12478</strain>
    </source>
</reference>
<gene>
    <name evidence="4" type="ORF">CI109_103212</name>
</gene>
<dbReference type="RefSeq" id="XP_031864487.1">
    <property type="nucleotide sequence ID" value="XM_032001597.1"/>
</dbReference>
<dbReference type="InterPro" id="IPR001680">
    <property type="entry name" value="WD40_rpt"/>
</dbReference>
<keyword evidence="2" id="KW-0677">Repeat</keyword>
<dbReference type="GeneID" id="43585703"/>
<evidence type="ECO:0000313" key="5">
    <source>
        <dbReference type="Proteomes" id="UP000322225"/>
    </source>
</evidence>
<dbReference type="SUPFAM" id="SSF50978">
    <property type="entry name" value="WD40 repeat-like"/>
    <property type="match status" value="1"/>
</dbReference>
<dbReference type="InterPro" id="IPR015943">
    <property type="entry name" value="WD40/YVTN_repeat-like_dom_sf"/>
</dbReference>
<dbReference type="PANTHER" id="PTHR14107">
    <property type="entry name" value="WD REPEAT PROTEIN"/>
    <property type="match status" value="1"/>
</dbReference>
<dbReference type="Gene3D" id="2.130.10.10">
    <property type="entry name" value="YVTN repeat-like/Quinoprotein amine dehydrogenase"/>
    <property type="match status" value="1"/>
</dbReference>
<dbReference type="InterPro" id="IPR036322">
    <property type="entry name" value="WD40_repeat_dom_sf"/>
</dbReference>